<name>A0A212ABH4_9RHOB</name>
<dbReference type="EMBL" id="NIPW01000015">
    <property type="protein sequence ID" value="OWJ77935.1"/>
    <property type="molecule type" value="Genomic_DNA"/>
</dbReference>
<accession>A0A212ABH4</accession>
<dbReference type="SUPFAM" id="SSF56235">
    <property type="entry name" value="N-terminal nucleophile aminohydrolases (Ntn hydrolases)"/>
    <property type="match status" value="1"/>
</dbReference>
<dbReference type="InterPro" id="IPR043137">
    <property type="entry name" value="GGT_ssub_C"/>
</dbReference>
<proteinExistence type="predicted"/>
<gene>
    <name evidence="1" type="ORF">CDV49_10495</name>
</gene>
<dbReference type="Pfam" id="PF01019">
    <property type="entry name" value="G_glu_transpept"/>
    <property type="match status" value="1"/>
</dbReference>
<dbReference type="OrthoDB" id="9781342at2"/>
<dbReference type="Gene3D" id="1.10.246.130">
    <property type="match status" value="1"/>
</dbReference>
<sequence length="516" mass="54767">MSPAITTPHPLATAAGQEILAAGGTAAEAIIAAGAVLTVVMPHFCGIGGDAVWLLVDRRGQKSCLLAIGQGIARPPVTGAIPQRGPGSVLTTAAVVDGWGRAHALSTLHWGGRLRFGDLMQPAIGLAESGFVISASQKFWRDFRASEAEDWPGFAQHFPRHAIVQRQPDLARSLREIAEHGPRSFYEGLLAQRIVAGLRAAGVVISLDDLARTRSRECVPLELPYRDLTLLAPPAPTQGAVTLAIMGILERFELSALAPGSADHLHLCVEAVKRAFLSRDGIADPRFAPDRTSEMIAPARLNKDAEEIDLHRALPWPAVWQAGDTVFLAAHDAHGNAASVLQSTYFDWGSGVIAGDTGILWQNRGAAFSHDPAHPNAFAPGKLPFYTLNPGMALREGRPRFLYGTQGADGQPQTLAMLLTRLIDFKETPEAALRGPRFLLGRTFSDSRDSLKIEADAGPALAALQSRGHEVSPIPELSPLSGQAGVIALSREGAVAAHDPRGEGEGVVISPVECHA</sequence>
<dbReference type="InterPro" id="IPR043138">
    <property type="entry name" value="GGT_lsub"/>
</dbReference>
<dbReference type="Proteomes" id="UP000196878">
    <property type="component" value="Unassembled WGS sequence"/>
</dbReference>
<dbReference type="PANTHER" id="PTHR43881:SF5">
    <property type="entry name" value="GAMMA-GLUTAMYLTRANSPEPTIDASE"/>
    <property type="match status" value="1"/>
</dbReference>
<comment type="caution">
    <text evidence="1">The sequence shown here is derived from an EMBL/GenBank/DDBJ whole genome shotgun (WGS) entry which is preliminary data.</text>
</comment>
<evidence type="ECO:0000313" key="2">
    <source>
        <dbReference type="Proteomes" id="UP000196878"/>
    </source>
</evidence>
<reference evidence="1 2" key="1">
    <citation type="submission" date="2016-12" db="EMBL/GenBank/DDBJ databases">
        <title>Comparison of Traditional DNA-DNA Hybridization with In Silico Genomic Analysis.</title>
        <authorList>
            <person name="Nicholson A.C."/>
            <person name="Humrighouse B.W."/>
            <person name="Graziano J."/>
            <person name="Lasker B."/>
            <person name="Whitney A.M."/>
            <person name="Mcquiston J.R."/>
        </authorList>
    </citation>
    <scope>NUCLEOTIDE SEQUENCE [LARGE SCALE GENOMIC DNA]</scope>
    <source>
        <strain evidence="1 2">H2240</strain>
    </source>
</reference>
<dbReference type="PRINTS" id="PR01210">
    <property type="entry name" value="GGTRANSPTASE"/>
</dbReference>
<dbReference type="AlphaFoldDB" id="A0A212ABH4"/>
<dbReference type="RefSeq" id="WP_088215484.1">
    <property type="nucleotide sequence ID" value="NZ_NIPW01000015.1"/>
</dbReference>
<dbReference type="GO" id="GO:0016740">
    <property type="term" value="F:transferase activity"/>
    <property type="evidence" value="ECO:0007669"/>
    <property type="project" value="UniProtKB-KW"/>
</dbReference>
<keyword evidence="2" id="KW-1185">Reference proteome</keyword>
<dbReference type="PANTHER" id="PTHR43881">
    <property type="entry name" value="GAMMA-GLUTAMYLTRANSPEPTIDASE (AFU_ORTHOLOGUE AFUA_4G13580)"/>
    <property type="match status" value="1"/>
</dbReference>
<dbReference type="InterPro" id="IPR029055">
    <property type="entry name" value="Ntn_hydrolases_N"/>
</dbReference>
<dbReference type="InterPro" id="IPR052896">
    <property type="entry name" value="GGT-like_enzyme"/>
</dbReference>
<organism evidence="1 2">
    <name type="scientific">Haematobacter genomosp. 1</name>
    <dbReference type="NCBI Taxonomy" id="366618"/>
    <lineage>
        <taxon>Bacteria</taxon>
        <taxon>Pseudomonadati</taxon>
        <taxon>Pseudomonadota</taxon>
        <taxon>Alphaproteobacteria</taxon>
        <taxon>Rhodobacterales</taxon>
        <taxon>Paracoccaceae</taxon>
        <taxon>Haematobacter</taxon>
    </lineage>
</organism>
<protein>
    <submittedName>
        <fullName evidence="1">Gamma-glutamyltransferase</fullName>
    </submittedName>
</protein>
<dbReference type="Gene3D" id="3.60.20.40">
    <property type="match status" value="1"/>
</dbReference>
<keyword evidence="1" id="KW-0808">Transferase</keyword>
<evidence type="ECO:0000313" key="1">
    <source>
        <dbReference type="EMBL" id="OWJ77935.1"/>
    </source>
</evidence>